<gene>
    <name evidence="1" type="ordered locus">UWK_03193</name>
</gene>
<accession>M1PJI0</accession>
<protein>
    <submittedName>
        <fullName evidence="1">Uncharacterized protein</fullName>
    </submittedName>
</protein>
<name>M1PJI0_DESSD</name>
<keyword evidence="2" id="KW-1185">Reference proteome</keyword>
<dbReference type="STRING" id="1167006.UWK_03193"/>
<proteinExistence type="predicted"/>
<dbReference type="HOGENOM" id="CLU_2301305_0_0_7"/>
<organism evidence="1 2">
    <name type="scientific">Desulfocapsa sulfexigens (strain DSM 10523 / SB164P1)</name>
    <dbReference type="NCBI Taxonomy" id="1167006"/>
    <lineage>
        <taxon>Bacteria</taxon>
        <taxon>Pseudomonadati</taxon>
        <taxon>Thermodesulfobacteriota</taxon>
        <taxon>Desulfobulbia</taxon>
        <taxon>Desulfobulbales</taxon>
        <taxon>Desulfocapsaceae</taxon>
        <taxon>Desulfocapsa</taxon>
    </lineage>
</organism>
<dbReference type="KEGG" id="dsf:UWK_03193"/>
<reference evidence="2" key="1">
    <citation type="journal article" date="2013" name="Stand. Genomic Sci.">
        <title>Complete genome sequence of Desulfocapsa sulfexigens, a marine deltaproteobacterium specialized in disproportionating inorganic sulfur compounds.</title>
        <authorList>
            <person name="Finster K.W."/>
            <person name="Kjeldsen K.U."/>
            <person name="Kube M."/>
            <person name="Reinhardt R."/>
            <person name="Mussmann M."/>
            <person name="Amann R."/>
            <person name="Schreiber L."/>
        </authorList>
    </citation>
    <scope>NUCLEOTIDE SEQUENCE [LARGE SCALE GENOMIC DNA]</scope>
    <source>
        <strain evidence="2">DSM 10523 / SB164P1</strain>
    </source>
</reference>
<evidence type="ECO:0000313" key="1">
    <source>
        <dbReference type="EMBL" id="AGF79720.1"/>
    </source>
</evidence>
<dbReference type="AlphaFoldDB" id="M1PJI0"/>
<sequence>MQGVEYMIKRAEYRKIKEAHLFEKVIQWAKEDDDTLVVDIVERAFADDDAERWLTIHPTSSFSGLTLFYLEKVMDEKELIGNERRLLIKRLSEYSKRLLG</sequence>
<dbReference type="EMBL" id="CP003985">
    <property type="protein sequence ID" value="AGF79720.1"/>
    <property type="molecule type" value="Genomic_DNA"/>
</dbReference>
<evidence type="ECO:0000313" key="2">
    <source>
        <dbReference type="Proteomes" id="UP000011721"/>
    </source>
</evidence>
<dbReference type="Proteomes" id="UP000011721">
    <property type="component" value="Chromosome"/>
</dbReference>